<feature type="transmembrane region" description="Helical" evidence="10">
    <location>
        <begin position="360"/>
        <end position="388"/>
    </location>
</feature>
<dbReference type="PANTHER" id="PTHR43520">
    <property type="entry name" value="ATP7, ISOFORM B"/>
    <property type="match status" value="1"/>
</dbReference>
<keyword evidence="8 10" id="KW-1133">Transmembrane helix</keyword>
<dbReference type="NCBIfam" id="TIGR01525">
    <property type="entry name" value="ATPase-IB_hvy"/>
    <property type="match status" value="1"/>
</dbReference>
<gene>
    <name evidence="12" type="ORF">US58_C0007G0012</name>
</gene>
<dbReference type="AlphaFoldDB" id="A0A0G0KK72"/>
<dbReference type="EMBL" id="LBTN01000007">
    <property type="protein sequence ID" value="KKQ41001.1"/>
    <property type="molecule type" value="Genomic_DNA"/>
</dbReference>
<dbReference type="InterPro" id="IPR036163">
    <property type="entry name" value="HMA_dom_sf"/>
</dbReference>
<feature type="transmembrane region" description="Helical" evidence="10">
    <location>
        <begin position="174"/>
        <end position="195"/>
    </location>
</feature>
<keyword evidence="3 10" id="KW-0812">Transmembrane</keyword>
<evidence type="ECO:0000256" key="5">
    <source>
        <dbReference type="ARBA" id="ARBA00022741"/>
    </source>
</evidence>
<evidence type="ECO:0000256" key="9">
    <source>
        <dbReference type="ARBA" id="ARBA00023136"/>
    </source>
</evidence>
<feature type="domain" description="HMA" evidence="11">
    <location>
        <begin position="4"/>
        <end position="69"/>
    </location>
</feature>
<evidence type="ECO:0000259" key="11">
    <source>
        <dbReference type="PROSITE" id="PS50846"/>
    </source>
</evidence>
<dbReference type="STRING" id="1619036.US58_C0007G0012"/>
<dbReference type="SUPFAM" id="SSF56784">
    <property type="entry name" value="HAD-like"/>
    <property type="match status" value="1"/>
</dbReference>
<dbReference type="SUPFAM" id="SSF81665">
    <property type="entry name" value="Calcium ATPase, transmembrane domain M"/>
    <property type="match status" value="1"/>
</dbReference>
<dbReference type="FunFam" id="2.70.150.10:FF:000002">
    <property type="entry name" value="Copper-transporting ATPase 1, putative"/>
    <property type="match status" value="1"/>
</dbReference>
<dbReference type="FunFam" id="3.30.70.100:FF:000005">
    <property type="entry name" value="Copper-exporting P-type ATPase A"/>
    <property type="match status" value="1"/>
</dbReference>
<name>A0A0G0KK72_9BACT</name>
<dbReference type="PANTHER" id="PTHR43520:SF8">
    <property type="entry name" value="P-TYPE CU(+) TRANSPORTER"/>
    <property type="match status" value="1"/>
</dbReference>
<evidence type="ECO:0000256" key="4">
    <source>
        <dbReference type="ARBA" id="ARBA00022723"/>
    </source>
</evidence>
<dbReference type="InterPro" id="IPR006121">
    <property type="entry name" value="HMA_dom"/>
</dbReference>
<dbReference type="PROSITE" id="PS01229">
    <property type="entry name" value="COF_2"/>
    <property type="match status" value="1"/>
</dbReference>
<dbReference type="NCBIfam" id="TIGR01511">
    <property type="entry name" value="ATPase-IB1_Cu"/>
    <property type="match status" value="1"/>
</dbReference>
<dbReference type="InterPro" id="IPR023298">
    <property type="entry name" value="ATPase_P-typ_TM_dom_sf"/>
</dbReference>
<dbReference type="Pfam" id="PF00702">
    <property type="entry name" value="Hydrolase"/>
    <property type="match status" value="1"/>
</dbReference>
<dbReference type="PROSITE" id="PS01047">
    <property type="entry name" value="HMA_1"/>
    <property type="match status" value="1"/>
</dbReference>
<evidence type="ECO:0000256" key="6">
    <source>
        <dbReference type="ARBA" id="ARBA00022840"/>
    </source>
</evidence>
<dbReference type="InterPro" id="IPR027256">
    <property type="entry name" value="P-typ_ATPase_IB"/>
</dbReference>
<comment type="similarity">
    <text evidence="2 10">Belongs to the cation transport ATPase (P-type) (TC 3.A.3) family. Type IB subfamily.</text>
</comment>
<protein>
    <submittedName>
        <fullName evidence="12">Copper-translocating P-type ATPase CopA</fullName>
    </submittedName>
</protein>
<dbReference type="Pfam" id="PF00403">
    <property type="entry name" value="HMA"/>
    <property type="match status" value="1"/>
</dbReference>
<dbReference type="GO" id="GO:0012505">
    <property type="term" value="C:endomembrane system"/>
    <property type="evidence" value="ECO:0007669"/>
    <property type="project" value="UniProtKB-SubCell"/>
</dbReference>
<dbReference type="InterPro" id="IPR036412">
    <property type="entry name" value="HAD-like_sf"/>
</dbReference>
<evidence type="ECO:0000313" key="12">
    <source>
        <dbReference type="EMBL" id="KKQ41001.1"/>
    </source>
</evidence>
<dbReference type="SFLD" id="SFLDG00002">
    <property type="entry name" value="C1.7:_P-type_atpase_like"/>
    <property type="match status" value="1"/>
</dbReference>
<dbReference type="SUPFAM" id="SSF55008">
    <property type="entry name" value="HMA, heavy metal-associated domain"/>
    <property type="match status" value="1"/>
</dbReference>
<dbReference type="InterPro" id="IPR023299">
    <property type="entry name" value="ATPase_P-typ_cyto_dom_N"/>
</dbReference>
<feature type="transmembrane region" description="Helical" evidence="10">
    <location>
        <begin position="93"/>
        <end position="110"/>
    </location>
</feature>
<dbReference type="PATRIC" id="fig|1619036.3.peg.247"/>
<dbReference type="InterPro" id="IPR008250">
    <property type="entry name" value="ATPase_P-typ_transduc_dom_A_sf"/>
</dbReference>
<dbReference type="PROSITE" id="PS50846">
    <property type="entry name" value="HMA_2"/>
    <property type="match status" value="1"/>
</dbReference>
<keyword evidence="5 10" id="KW-0547">Nucleotide-binding</keyword>
<dbReference type="GO" id="GO:0005886">
    <property type="term" value="C:plasma membrane"/>
    <property type="evidence" value="ECO:0007669"/>
    <property type="project" value="UniProtKB-SubCell"/>
</dbReference>
<keyword evidence="4 10" id="KW-0479">Metal-binding</keyword>
<sequence>MTVSKKQFAISGMHCASCALVIENNLKKLSGVKKANVNYATEKATVETEENINEEIIIKAVKDSGYAAEKINTEMAGHDHNSRMKMEEIKKERNYFIISLILSLPVFWLAMMMGEMSFINKVVQSILAGVVQFYIGFRFYRGAYYGLKNKTANMDTLVAVGTSAAYFYSLFTTYFISGEVFFETASLLITFVVLGKWLEAKVKGKAGEAIKKLMGLQAKTARVLQNGEEVDVLIEAVKVDDIIVVRPGEKIPVDGVVVAGYSSVDEAVVTGESLPVEKTIGDKVIGATINKLGSFNFRATKVGKETMLARIIKVVEEAQGSKAPIQRFADRVSAYFVPTVMVLAVITGLVWYFVVGATFAVSLLSFTAVLVIACPCALGLATPTAIIVGTGKGAEKGILIKGGEALEMAGKIKTVVFDKTGTLTVGEPKVTEVIQFQVADLGLQNFDKNLLLQIAASVEKKSEHPLAEAVVKKAKESKLELLLVEKFGAEVGLGVKGELQVADLGLQILIGNRKMLGNYNVVLDKDNETEIDKLENEGKTVLLVVINNKLAGAIAVADTIKTTTKEAIAELKNLGLEVVMLTGDNKTVAQAIGREVGIDNIVSEVLPTQKAEEIKKIQIKNSVAMVGDGINDAPALVQADLGIAMNTGTDIAIEAGGIVLVKNDLRDVVKAIKLSRQTMSKIKQNMFWALFYNSVGIPIAAFGLLKAEYAGLAMALSSVSVVLNSILLKYKKL</sequence>
<dbReference type="InterPro" id="IPR018303">
    <property type="entry name" value="ATPase_P-typ_P_site"/>
</dbReference>
<keyword evidence="7" id="KW-1278">Translocase</keyword>
<dbReference type="SUPFAM" id="SSF81653">
    <property type="entry name" value="Calcium ATPase, transduction domain A"/>
    <property type="match status" value="1"/>
</dbReference>
<dbReference type="SFLD" id="SFLDF00027">
    <property type="entry name" value="p-type_atpase"/>
    <property type="match status" value="1"/>
</dbReference>
<dbReference type="Proteomes" id="UP000034333">
    <property type="component" value="Unassembled WGS sequence"/>
</dbReference>
<dbReference type="GO" id="GO:0055070">
    <property type="term" value="P:copper ion homeostasis"/>
    <property type="evidence" value="ECO:0007669"/>
    <property type="project" value="TreeGrafter"/>
</dbReference>
<evidence type="ECO:0000256" key="1">
    <source>
        <dbReference type="ARBA" id="ARBA00004127"/>
    </source>
</evidence>
<dbReference type="GO" id="GO:0016887">
    <property type="term" value="F:ATP hydrolysis activity"/>
    <property type="evidence" value="ECO:0007669"/>
    <property type="project" value="InterPro"/>
</dbReference>
<dbReference type="InterPro" id="IPR059000">
    <property type="entry name" value="ATPase_P-type_domA"/>
</dbReference>
<dbReference type="Gene3D" id="2.70.150.10">
    <property type="entry name" value="Calcium-transporting ATPase, cytoplasmic transduction domain A"/>
    <property type="match status" value="1"/>
</dbReference>
<evidence type="ECO:0000256" key="8">
    <source>
        <dbReference type="ARBA" id="ARBA00022989"/>
    </source>
</evidence>
<reference evidence="12 13" key="1">
    <citation type="journal article" date="2015" name="Nature">
        <title>rRNA introns, odd ribosomes, and small enigmatic genomes across a large radiation of phyla.</title>
        <authorList>
            <person name="Brown C.T."/>
            <person name="Hug L.A."/>
            <person name="Thomas B.C."/>
            <person name="Sharon I."/>
            <person name="Castelle C.J."/>
            <person name="Singh A."/>
            <person name="Wilkins M.J."/>
            <person name="Williams K.H."/>
            <person name="Banfield J.F."/>
        </authorList>
    </citation>
    <scope>NUCLEOTIDE SEQUENCE [LARGE SCALE GENOMIC DNA]</scope>
</reference>
<dbReference type="PROSITE" id="PS00154">
    <property type="entry name" value="ATPASE_E1_E2"/>
    <property type="match status" value="1"/>
</dbReference>
<feature type="transmembrane region" description="Helical" evidence="10">
    <location>
        <begin position="332"/>
        <end position="354"/>
    </location>
</feature>
<dbReference type="PRINTS" id="PR00119">
    <property type="entry name" value="CATATPASE"/>
</dbReference>
<keyword evidence="10" id="KW-1003">Cell membrane</keyword>
<dbReference type="InterPro" id="IPR017969">
    <property type="entry name" value="Heavy-metal-associated_CS"/>
</dbReference>
<organism evidence="12 13">
    <name type="scientific">Candidatus Magasanikbacteria bacterium GW2011_GWA2_37_8</name>
    <dbReference type="NCBI Taxonomy" id="1619036"/>
    <lineage>
        <taxon>Bacteria</taxon>
        <taxon>Candidatus Magasanikiibacteriota</taxon>
    </lineage>
</organism>
<feature type="transmembrane region" description="Helical" evidence="10">
    <location>
        <begin position="711"/>
        <end position="730"/>
    </location>
</feature>
<dbReference type="CDD" id="cd00371">
    <property type="entry name" value="HMA"/>
    <property type="match status" value="1"/>
</dbReference>
<proteinExistence type="inferred from homology"/>
<dbReference type="CDD" id="cd02094">
    <property type="entry name" value="P-type_ATPase_Cu-like"/>
    <property type="match status" value="1"/>
</dbReference>
<feature type="transmembrane region" description="Helical" evidence="10">
    <location>
        <begin position="686"/>
        <end position="705"/>
    </location>
</feature>
<dbReference type="Gene3D" id="3.40.50.1000">
    <property type="entry name" value="HAD superfamily/HAD-like"/>
    <property type="match status" value="1"/>
</dbReference>
<evidence type="ECO:0000256" key="7">
    <source>
        <dbReference type="ARBA" id="ARBA00022967"/>
    </source>
</evidence>
<evidence type="ECO:0000256" key="10">
    <source>
        <dbReference type="RuleBase" id="RU362081"/>
    </source>
</evidence>
<dbReference type="GO" id="GO:0005524">
    <property type="term" value="F:ATP binding"/>
    <property type="evidence" value="ECO:0007669"/>
    <property type="project" value="UniProtKB-UniRule"/>
</dbReference>
<keyword evidence="9 10" id="KW-0472">Membrane</keyword>
<dbReference type="GO" id="GO:0043682">
    <property type="term" value="F:P-type divalent copper transporter activity"/>
    <property type="evidence" value="ECO:0007669"/>
    <property type="project" value="TreeGrafter"/>
</dbReference>
<feature type="transmembrane region" description="Helical" evidence="10">
    <location>
        <begin position="122"/>
        <end position="140"/>
    </location>
</feature>
<dbReference type="NCBIfam" id="TIGR01494">
    <property type="entry name" value="ATPase_P-type"/>
    <property type="match status" value="2"/>
</dbReference>
<dbReference type="Gene3D" id="3.40.1110.10">
    <property type="entry name" value="Calcium-transporting ATPase, cytoplasmic domain N"/>
    <property type="match status" value="1"/>
</dbReference>
<evidence type="ECO:0000256" key="2">
    <source>
        <dbReference type="ARBA" id="ARBA00006024"/>
    </source>
</evidence>
<dbReference type="Gene3D" id="3.30.70.100">
    <property type="match status" value="1"/>
</dbReference>
<comment type="caution">
    <text evidence="12">The sequence shown here is derived from an EMBL/GenBank/DDBJ whole genome shotgun (WGS) entry which is preliminary data.</text>
</comment>
<dbReference type="SUPFAM" id="SSF81660">
    <property type="entry name" value="Metal cation-transporting ATPase, ATP-binding domain N"/>
    <property type="match status" value="1"/>
</dbReference>
<evidence type="ECO:0000256" key="3">
    <source>
        <dbReference type="ARBA" id="ARBA00022692"/>
    </source>
</evidence>
<dbReference type="InterPro" id="IPR044492">
    <property type="entry name" value="P_typ_ATPase_HD_dom"/>
</dbReference>
<dbReference type="InterPro" id="IPR023214">
    <property type="entry name" value="HAD_sf"/>
</dbReference>
<dbReference type="Pfam" id="PF00122">
    <property type="entry name" value="E1-E2_ATPase"/>
    <property type="match status" value="1"/>
</dbReference>
<dbReference type="GO" id="GO:0005507">
    <property type="term" value="F:copper ion binding"/>
    <property type="evidence" value="ECO:0007669"/>
    <property type="project" value="TreeGrafter"/>
</dbReference>
<dbReference type="SFLD" id="SFLDS00003">
    <property type="entry name" value="Haloacid_Dehalogenase"/>
    <property type="match status" value="1"/>
</dbReference>
<accession>A0A0G0KK72</accession>
<evidence type="ECO:0000313" key="13">
    <source>
        <dbReference type="Proteomes" id="UP000034333"/>
    </source>
</evidence>
<comment type="subcellular location">
    <subcellularLocation>
        <location evidence="10">Cell membrane</location>
    </subcellularLocation>
    <subcellularLocation>
        <location evidence="1">Endomembrane system</location>
        <topology evidence="1">Multi-pass membrane protein</topology>
    </subcellularLocation>
</comment>
<keyword evidence="6 10" id="KW-0067">ATP-binding</keyword>
<dbReference type="InterPro" id="IPR001757">
    <property type="entry name" value="P_typ_ATPase"/>
</dbReference>
<feature type="transmembrane region" description="Helical" evidence="10">
    <location>
        <begin position="152"/>
        <end position="168"/>
    </location>
</feature>
<dbReference type="PRINTS" id="PR00943">
    <property type="entry name" value="CUATPASE"/>
</dbReference>